<dbReference type="Pfam" id="PF08282">
    <property type="entry name" value="Hydrolase_3"/>
    <property type="match status" value="1"/>
</dbReference>
<accession>A0A7S8CE05</accession>
<name>A0A7S8CE05_9BACI</name>
<dbReference type="EMBL" id="CP049742">
    <property type="protein sequence ID" value="QPC48240.1"/>
    <property type="molecule type" value="Genomic_DNA"/>
</dbReference>
<reference evidence="1 2" key="1">
    <citation type="submission" date="2019-07" db="EMBL/GenBank/DDBJ databases">
        <title>Genome sequence of 2 isolates from Red Sea Mangroves.</title>
        <authorList>
            <person name="Sefrji F."/>
            <person name="Michoud G."/>
            <person name="Merlino G."/>
            <person name="Daffonchio D."/>
        </authorList>
    </citation>
    <scope>NUCLEOTIDE SEQUENCE [LARGE SCALE GENOMIC DNA]</scope>
    <source>
        <strain evidence="1 2">R1DC41</strain>
    </source>
</reference>
<proteinExistence type="predicted"/>
<dbReference type="Proteomes" id="UP000593626">
    <property type="component" value="Chromosome"/>
</dbReference>
<dbReference type="InterPro" id="IPR023214">
    <property type="entry name" value="HAD_sf"/>
</dbReference>
<organism evidence="1 2">
    <name type="scientific">Mangrovibacillus cuniculi</name>
    <dbReference type="NCBI Taxonomy" id="2593652"/>
    <lineage>
        <taxon>Bacteria</taxon>
        <taxon>Bacillati</taxon>
        <taxon>Bacillota</taxon>
        <taxon>Bacilli</taxon>
        <taxon>Bacillales</taxon>
        <taxon>Bacillaceae</taxon>
        <taxon>Mangrovibacillus</taxon>
    </lineage>
</organism>
<dbReference type="PANTHER" id="PTHR10000">
    <property type="entry name" value="PHOSPHOSERINE PHOSPHATASE"/>
    <property type="match status" value="1"/>
</dbReference>
<protein>
    <submittedName>
        <fullName evidence="1">HAD family phosphatase</fullName>
    </submittedName>
</protein>
<dbReference type="AlphaFoldDB" id="A0A7S8CE05"/>
<keyword evidence="2" id="KW-1185">Reference proteome</keyword>
<dbReference type="GO" id="GO:0016791">
    <property type="term" value="F:phosphatase activity"/>
    <property type="evidence" value="ECO:0007669"/>
    <property type="project" value="TreeGrafter"/>
</dbReference>
<dbReference type="SUPFAM" id="SSF56784">
    <property type="entry name" value="HAD-like"/>
    <property type="match status" value="1"/>
</dbReference>
<dbReference type="Gene3D" id="3.30.1240.10">
    <property type="match status" value="1"/>
</dbReference>
<dbReference type="GO" id="GO:0000287">
    <property type="term" value="F:magnesium ion binding"/>
    <property type="evidence" value="ECO:0007669"/>
    <property type="project" value="TreeGrafter"/>
</dbReference>
<dbReference type="PANTHER" id="PTHR10000:SF53">
    <property type="entry name" value="5-AMINO-6-(5-PHOSPHO-D-RIBITYLAMINO)URACIL PHOSPHATASE YBJI-RELATED"/>
    <property type="match status" value="1"/>
</dbReference>
<evidence type="ECO:0000313" key="1">
    <source>
        <dbReference type="EMBL" id="QPC48240.1"/>
    </source>
</evidence>
<dbReference type="GO" id="GO:0005829">
    <property type="term" value="C:cytosol"/>
    <property type="evidence" value="ECO:0007669"/>
    <property type="project" value="TreeGrafter"/>
</dbReference>
<sequence length="252" mass="28154">MNFVFDIDGTICFDGKNIEQEIVHALEELQNAGHQVIFASARPIRDLMPVLPTEFKNNVMVGGNGTFIYQNGAIEVTHFEPPLLKKLLDLVQKHQVKYLADGDWDYAYTGDRDHPIYHHLNKESAKNVPLNQLNPVCKLVIFQPCNELLASLSILPVEVTHYKSELAIDISPLGVNKVHGLHKLNIRSFVAFGNDSNDKCLFEHAEHSVCVGDNDVAAFADEVVGREEVAAKIQNIGESFVRSKNDREPAKV</sequence>
<dbReference type="KEGG" id="mcui:G8O30_15600"/>
<dbReference type="InterPro" id="IPR036412">
    <property type="entry name" value="HAD-like_sf"/>
</dbReference>
<evidence type="ECO:0000313" key="2">
    <source>
        <dbReference type="Proteomes" id="UP000593626"/>
    </source>
</evidence>
<dbReference type="RefSeq" id="WP_239672927.1">
    <property type="nucleotide sequence ID" value="NZ_CP049742.1"/>
</dbReference>
<dbReference type="NCBIfam" id="TIGR01484">
    <property type="entry name" value="HAD-SF-IIB"/>
    <property type="match status" value="1"/>
</dbReference>
<dbReference type="InterPro" id="IPR006379">
    <property type="entry name" value="HAD-SF_hydro_IIB"/>
</dbReference>
<gene>
    <name evidence="1" type="ORF">G8O30_15600</name>
</gene>
<dbReference type="Gene3D" id="3.40.50.1000">
    <property type="entry name" value="HAD superfamily/HAD-like"/>
    <property type="match status" value="1"/>
</dbReference>